<feature type="signal peptide" evidence="1">
    <location>
        <begin position="1"/>
        <end position="22"/>
    </location>
</feature>
<feature type="chain" id="PRO_5028945851" evidence="1">
    <location>
        <begin position="23"/>
        <end position="80"/>
    </location>
</feature>
<keyword evidence="1" id="KW-0732">Signal</keyword>
<protein>
    <submittedName>
        <fullName evidence="3">Secreted protein</fullName>
    </submittedName>
</protein>
<accession>A0A7E4W7P5</accession>
<proteinExistence type="predicted"/>
<dbReference type="AlphaFoldDB" id="A0A7E4W7P5"/>
<reference evidence="3" key="2">
    <citation type="submission" date="2020-10" db="UniProtKB">
        <authorList>
            <consortium name="WormBaseParasite"/>
        </authorList>
    </citation>
    <scope>IDENTIFICATION</scope>
</reference>
<evidence type="ECO:0000313" key="2">
    <source>
        <dbReference type="Proteomes" id="UP000492821"/>
    </source>
</evidence>
<sequence length="80" mass="8927">MAFSGSMFGLLIVLHLSRFTTVALIRVSVTSRFLRTASEVAVSPCFNPLIMSQIELIDGPSLHHPSQFAHQRPSMPLRYL</sequence>
<reference evidence="2" key="1">
    <citation type="journal article" date="2013" name="Genetics">
        <title>The draft genome and transcriptome of Panagrellus redivivus are shaped by the harsh demands of a free-living lifestyle.</title>
        <authorList>
            <person name="Srinivasan J."/>
            <person name="Dillman A.R."/>
            <person name="Macchietto M.G."/>
            <person name="Heikkinen L."/>
            <person name="Lakso M."/>
            <person name="Fracchia K.M."/>
            <person name="Antoshechkin I."/>
            <person name="Mortazavi A."/>
            <person name="Wong G."/>
            <person name="Sternberg P.W."/>
        </authorList>
    </citation>
    <scope>NUCLEOTIDE SEQUENCE [LARGE SCALE GENOMIC DNA]</scope>
    <source>
        <strain evidence="2">MT8872</strain>
    </source>
</reference>
<evidence type="ECO:0000313" key="3">
    <source>
        <dbReference type="WBParaSite" id="Pan_g7441.t1"/>
    </source>
</evidence>
<keyword evidence="2" id="KW-1185">Reference proteome</keyword>
<organism evidence="2 3">
    <name type="scientific">Panagrellus redivivus</name>
    <name type="common">Microworm</name>
    <dbReference type="NCBI Taxonomy" id="6233"/>
    <lineage>
        <taxon>Eukaryota</taxon>
        <taxon>Metazoa</taxon>
        <taxon>Ecdysozoa</taxon>
        <taxon>Nematoda</taxon>
        <taxon>Chromadorea</taxon>
        <taxon>Rhabditida</taxon>
        <taxon>Tylenchina</taxon>
        <taxon>Panagrolaimomorpha</taxon>
        <taxon>Panagrolaimoidea</taxon>
        <taxon>Panagrolaimidae</taxon>
        <taxon>Panagrellus</taxon>
    </lineage>
</organism>
<evidence type="ECO:0000256" key="1">
    <source>
        <dbReference type="SAM" id="SignalP"/>
    </source>
</evidence>
<dbReference type="Proteomes" id="UP000492821">
    <property type="component" value="Unassembled WGS sequence"/>
</dbReference>
<name>A0A7E4W7P5_PANRE</name>
<dbReference type="WBParaSite" id="Pan_g7441.t1">
    <property type="protein sequence ID" value="Pan_g7441.t1"/>
    <property type="gene ID" value="Pan_g7441"/>
</dbReference>